<proteinExistence type="predicted"/>
<dbReference type="eggNOG" id="COG3378">
    <property type="taxonomic scope" value="Bacteria"/>
</dbReference>
<dbReference type="HOGENOM" id="CLU_332853_0_0_10"/>
<accession>H1Y7C3</accession>
<dbReference type="Pfam" id="PF09250">
    <property type="entry name" value="Prim-Pol"/>
    <property type="match status" value="1"/>
</dbReference>
<dbReference type="EMBL" id="CM001403">
    <property type="protein sequence ID" value="EHQ29010.1"/>
    <property type="molecule type" value="Genomic_DNA"/>
</dbReference>
<dbReference type="Gene3D" id="3.30.720.160">
    <property type="entry name" value="Bifunctional DNA primase/polymerase, N-terminal"/>
    <property type="match status" value="1"/>
</dbReference>
<evidence type="ECO:0000313" key="3">
    <source>
        <dbReference type="Proteomes" id="UP000002774"/>
    </source>
</evidence>
<gene>
    <name evidence="2" type="ORF">Mucpa_4926</name>
</gene>
<feature type="domain" description="DNA primase/polymerase bifunctional N-terminal" evidence="1">
    <location>
        <begin position="8"/>
        <end position="165"/>
    </location>
</feature>
<keyword evidence="3" id="KW-1185">Reference proteome</keyword>
<evidence type="ECO:0000313" key="2">
    <source>
        <dbReference type="EMBL" id="EHQ29010.1"/>
    </source>
</evidence>
<protein>
    <submittedName>
        <fullName evidence="2">Bifunctional DNA primase/polymerase</fullName>
    </submittedName>
</protein>
<organism evidence="2 3">
    <name type="scientific">Mucilaginibacter paludis DSM 18603</name>
    <dbReference type="NCBI Taxonomy" id="714943"/>
    <lineage>
        <taxon>Bacteria</taxon>
        <taxon>Pseudomonadati</taxon>
        <taxon>Bacteroidota</taxon>
        <taxon>Sphingobacteriia</taxon>
        <taxon>Sphingobacteriales</taxon>
        <taxon>Sphingobacteriaceae</taxon>
        <taxon>Mucilaginibacter</taxon>
    </lineage>
</organism>
<evidence type="ECO:0000259" key="1">
    <source>
        <dbReference type="Pfam" id="PF09250"/>
    </source>
</evidence>
<dbReference type="Proteomes" id="UP000002774">
    <property type="component" value="Chromosome"/>
</dbReference>
<reference evidence="2" key="1">
    <citation type="submission" date="2011-09" db="EMBL/GenBank/DDBJ databases">
        <title>The permanent draft genome of Mucilaginibacter paludis DSM 18603.</title>
        <authorList>
            <consortium name="US DOE Joint Genome Institute (JGI-PGF)"/>
            <person name="Lucas S."/>
            <person name="Han J."/>
            <person name="Lapidus A."/>
            <person name="Bruce D."/>
            <person name="Goodwin L."/>
            <person name="Pitluck S."/>
            <person name="Peters L."/>
            <person name="Kyrpides N."/>
            <person name="Mavromatis K."/>
            <person name="Ivanova N."/>
            <person name="Mikhailova N."/>
            <person name="Held B."/>
            <person name="Detter J.C."/>
            <person name="Tapia R."/>
            <person name="Han C."/>
            <person name="Land M."/>
            <person name="Hauser L."/>
            <person name="Markowitz V."/>
            <person name="Cheng J.-F."/>
            <person name="Hugenholtz P."/>
            <person name="Woyke T."/>
            <person name="Wu D."/>
            <person name="Tindall B."/>
            <person name="Brambilla E."/>
            <person name="Klenk H.-P."/>
            <person name="Eisen J.A."/>
        </authorList>
    </citation>
    <scope>NUCLEOTIDE SEQUENCE [LARGE SCALE GENOMIC DNA]</scope>
    <source>
        <strain evidence="2">DSM 18603</strain>
    </source>
</reference>
<name>H1Y7C3_9SPHI</name>
<sequence length="827" mass="95250">MSQVWPKALSYLKDGISLIPVKEVDKTPFFKWKDFQSKIATEGELWTSIEFYGTSSLAIICGKVSGNIEVIDVDVKYKPGIDAILMNDIRNFYPDLFSRLRIHKTPSGGFHIIYRVGGHEVPGNLKLAGRPTLEAEIELQKAKGVKRPNKEVNFLETRGEGGYILSDLCNGYTLHKDNPIPVITWEERCSLITLCQTYNEIIKEAPKPKPNKSQESIYDENPFEHYNNTVNPTELLSGFGWKFSHENPHYIWYTRPDKDKGVSASWNKSKRIFYIFTSSTELQESRGYNPATVLSELKFDGDKSKTYYFLTQNGFGKVKKQVEQGLVKKAALSGSGIPANFSPDAKKTFEDLKISLHDDHPHGIFWEQDENDRFRIDRLGLYEVANKLGFATYRGDIVRIKDRLIYKVTPRLFYDTLRDYIKEEDGNLYKDICNAYEAFIQRSGDFTISRINQIDENNILKDTYDTCYKLYINTAVKITADGYKEVPYSEIIEHIWHDKIMQRKWDMSIVPSEFKYLEFLHYAIGINDQVKKVIGYLSHDNKDENTGYIITLVEKCPDPKMGGGSGKNIFGNILRNTTTVCTVAGSQVKFSEKLLQSWNGERVFFMADVPKKFDFSYLKEMSTGYGLVKKLWKDDRSVGPDEMPKLLVNTNFSFDDSDGGLKRRIIPLEFTDFFTRCGGVDVHFNCMFPTSNNSNSGWTEKDWMGFDCFIAECVQQYLAANCKITPTELSHGGWEKQFKQQFGQHTFEFINENFERWTNSVFISTKEFNNEYKAFREENNLKEGLSGITMNMALKSYCERYGYVFNGNKQHSITKDKGKNFERAVTN</sequence>
<dbReference type="SUPFAM" id="SSF56747">
    <property type="entry name" value="Prim-pol domain"/>
    <property type="match status" value="1"/>
</dbReference>
<dbReference type="STRING" id="714943.Mucpa_4926"/>
<dbReference type="InterPro" id="IPR015330">
    <property type="entry name" value="DNA_primase/pol_bifunc_N"/>
</dbReference>
<dbReference type="AlphaFoldDB" id="H1Y7C3"/>